<dbReference type="Proteomes" id="UP000005237">
    <property type="component" value="Unassembled WGS sequence"/>
</dbReference>
<dbReference type="AlphaFoldDB" id="A0A8R1EP17"/>
<reference evidence="3" key="1">
    <citation type="submission" date="2010-08" db="EMBL/GenBank/DDBJ databases">
        <authorList>
            <consortium name="Caenorhabditis japonica Sequencing Consortium"/>
            <person name="Wilson R.K."/>
        </authorList>
    </citation>
    <scope>NUCLEOTIDE SEQUENCE [LARGE SCALE GENOMIC DNA]</scope>
    <source>
        <strain evidence="3">DF5081</strain>
    </source>
</reference>
<protein>
    <submittedName>
        <fullName evidence="2">Uncharacterized protein</fullName>
    </submittedName>
</protein>
<reference evidence="2" key="2">
    <citation type="submission" date="2022-06" db="UniProtKB">
        <authorList>
            <consortium name="EnsemblMetazoa"/>
        </authorList>
    </citation>
    <scope>IDENTIFICATION</scope>
    <source>
        <strain evidence="2">DF5081</strain>
    </source>
</reference>
<feature type="signal peptide" evidence="1">
    <location>
        <begin position="1"/>
        <end position="19"/>
    </location>
</feature>
<dbReference type="EnsemblMetazoa" id="CJA38982.1">
    <property type="protein sequence ID" value="CJA38982.1"/>
    <property type="gene ID" value="WBGene00214829"/>
</dbReference>
<accession>A0A8R1EP17</accession>
<name>A0A8R1EP17_CAEJA</name>
<evidence type="ECO:0000313" key="3">
    <source>
        <dbReference type="Proteomes" id="UP000005237"/>
    </source>
</evidence>
<feature type="chain" id="PRO_5035779064" evidence="1">
    <location>
        <begin position="20"/>
        <end position="232"/>
    </location>
</feature>
<evidence type="ECO:0000256" key="1">
    <source>
        <dbReference type="SAM" id="SignalP"/>
    </source>
</evidence>
<keyword evidence="3" id="KW-1185">Reference proteome</keyword>
<proteinExistence type="predicted"/>
<organism evidence="2 3">
    <name type="scientific">Caenorhabditis japonica</name>
    <dbReference type="NCBI Taxonomy" id="281687"/>
    <lineage>
        <taxon>Eukaryota</taxon>
        <taxon>Metazoa</taxon>
        <taxon>Ecdysozoa</taxon>
        <taxon>Nematoda</taxon>
        <taxon>Chromadorea</taxon>
        <taxon>Rhabditida</taxon>
        <taxon>Rhabditina</taxon>
        <taxon>Rhabditomorpha</taxon>
        <taxon>Rhabditoidea</taxon>
        <taxon>Rhabditidae</taxon>
        <taxon>Peloderinae</taxon>
        <taxon>Caenorhabditis</taxon>
    </lineage>
</organism>
<sequence length="232" mass="26505">MFRSIHLLIFCLCLKYATSDLLSVPSSKQELLSYFSLSAMDLHETCTGNSWLQLGSCLAELEEYDPNYKNPNIADRYNMLKLSYMIEHFAICFDISPCSAQTILSYITESIFFIIRNLYGILGDAYDCLLKSKLEVLYAGCSAEYETEQILYAQPSNREVSHRLKSIVNCVANRLQCEDNSRNEFLSAGHAGADLLSLFTEMRPRLVDALLYNVPYKSFDQALYENIQLEKN</sequence>
<evidence type="ECO:0000313" key="2">
    <source>
        <dbReference type="EnsemblMetazoa" id="CJA38982.1"/>
    </source>
</evidence>
<keyword evidence="1" id="KW-0732">Signal</keyword>